<dbReference type="InterPro" id="IPR027417">
    <property type="entry name" value="P-loop_NTPase"/>
</dbReference>
<reference evidence="2 3" key="1">
    <citation type="submission" date="2015-07" db="EMBL/GenBank/DDBJ databases">
        <title>High-quality genome of monoxenous trypanosomatid Leptomonas pyrrhocoris.</title>
        <authorList>
            <person name="Flegontov P."/>
            <person name="Butenko A."/>
            <person name="Firsov S."/>
            <person name="Vlcek C."/>
            <person name="Logacheva M.D."/>
            <person name="Field M."/>
            <person name="Filatov D."/>
            <person name="Flegontova O."/>
            <person name="Gerasimov E."/>
            <person name="Jackson A.P."/>
            <person name="Kelly S."/>
            <person name="Opperdoes F."/>
            <person name="O'Reilly A."/>
            <person name="Votypka J."/>
            <person name="Yurchenko V."/>
            <person name="Lukes J."/>
        </authorList>
    </citation>
    <scope>NUCLEOTIDE SEQUENCE [LARGE SCALE GENOMIC DNA]</scope>
    <source>
        <strain evidence="2">H10</strain>
    </source>
</reference>
<dbReference type="InterPro" id="IPR039421">
    <property type="entry name" value="Type_1_exporter"/>
</dbReference>
<name>A0A0N0VH30_LEPPY</name>
<protein>
    <submittedName>
        <fullName evidence="2">Putative mitochondrial ABC transporter family-like protein</fullName>
    </submittedName>
</protein>
<proteinExistence type="predicted"/>
<dbReference type="VEuPathDB" id="TriTrypDB:LpyrH10_03_5510"/>
<dbReference type="RefSeq" id="XP_015662863.1">
    <property type="nucleotide sequence ID" value="XM_015799385.1"/>
</dbReference>
<dbReference type="Proteomes" id="UP000037923">
    <property type="component" value="Unassembled WGS sequence"/>
</dbReference>
<comment type="caution">
    <text evidence="2">The sequence shown here is derived from an EMBL/GenBank/DDBJ whole genome shotgun (WGS) entry which is preliminary data.</text>
</comment>
<evidence type="ECO:0000313" key="2">
    <source>
        <dbReference type="EMBL" id="KPA84424.1"/>
    </source>
</evidence>
<feature type="region of interest" description="Disordered" evidence="1">
    <location>
        <begin position="617"/>
        <end position="639"/>
    </location>
</feature>
<dbReference type="EMBL" id="LGTL01000003">
    <property type="protein sequence ID" value="KPA84424.1"/>
    <property type="molecule type" value="Genomic_DNA"/>
</dbReference>
<dbReference type="PANTHER" id="PTHR43394:SF1">
    <property type="entry name" value="ATP-BINDING CASSETTE SUB-FAMILY B MEMBER 10, MITOCHONDRIAL"/>
    <property type="match status" value="1"/>
</dbReference>
<dbReference type="OrthoDB" id="6500128at2759"/>
<dbReference type="OMA" id="EMVFAYR"/>
<dbReference type="GO" id="GO:0005743">
    <property type="term" value="C:mitochondrial inner membrane"/>
    <property type="evidence" value="ECO:0007669"/>
    <property type="project" value="TreeGrafter"/>
</dbReference>
<gene>
    <name evidence="2" type="ORF">ABB37_02400</name>
</gene>
<accession>A0A0N0VH30</accession>
<dbReference type="GO" id="GO:0090374">
    <property type="term" value="P:oligopeptide export from mitochondrion"/>
    <property type="evidence" value="ECO:0007669"/>
    <property type="project" value="TreeGrafter"/>
</dbReference>
<dbReference type="GO" id="GO:0015421">
    <property type="term" value="F:ABC-type oligopeptide transporter activity"/>
    <property type="evidence" value="ECO:0007669"/>
    <property type="project" value="TreeGrafter"/>
</dbReference>
<feature type="compositionally biased region" description="Low complexity" evidence="1">
    <location>
        <begin position="529"/>
        <end position="539"/>
    </location>
</feature>
<evidence type="ECO:0000313" key="3">
    <source>
        <dbReference type="Proteomes" id="UP000037923"/>
    </source>
</evidence>
<dbReference type="SUPFAM" id="SSF52540">
    <property type="entry name" value="P-loop containing nucleoside triphosphate hydrolases"/>
    <property type="match status" value="1"/>
</dbReference>
<dbReference type="GeneID" id="26902695"/>
<organism evidence="2 3">
    <name type="scientific">Leptomonas pyrrhocoris</name>
    <name type="common">Firebug parasite</name>
    <dbReference type="NCBI Taxonomy" id="157538"/>
    <lineage>
        <taxon>Eukaryota</taxon>
        <taxon>Discoba</taxon>
        <taxon>Euglenozoa</taxon>
        <taxon>Kinetoplastea</taxon>
        <taxon>Metakinetoplastina</taxon>
        <taxon>Trypanosomatida</taxon>
        <taxon>Trypanosomatidae</taxon>
        <taxon>Leishmaniinae</taxon>
        <taxon>Leptomonas</taxon>
    </lineage>
</organism>
<sequence length="1532" mass="168647">MEARFNDAIHSHSSHHLSHLATVLNSAIRVTFSVTSRLAAWTRWTSAPVSQESWTLYRGTAVFIVVITALRVSKGWCFGNGVYLRRRVLLLAHIRTWVLEWEARCLDEVEACCADVDGEATSVLTALLGADGAATMVESWKGPSSPSCARTRTSFYGITCSMAFSPDLPLEEMLELAYVAPYVLHLHDDRAWLERFIRLLQYILLRRVSLMEEARLYAQLYRRMLFPVTKQADGCQRRQGRGSNGGIGGRGKTSFLFSASKSRVSAWRLHRRPTWLVPLAAAASAAPSSSPISFPYLCLPLSYFPVESVLPYTAAESWLSERLLKPLLPKWRRGCTRTLRDWSALNCTSTTGVKKEVHHGIAACKVSYWFLHYAAPLLRTQLELHREAARCFYTKKLYDLAYPDEEEEEEYSTSEKAGALHRRVGRGSMRLLFHSAGSWCSWRRRGKGNGAVDPPATADTPIMAGSDDVSAASVDMGQRVRRALLLRAFSQGVSITLQVCFPRLSLRHVTEMAATGYCLSAAGAVSSPDATPSASTSADPSPPSSTPTVDALLNSLAAQMAWSIAAGVAEVFLQRIIGTIGGRLSERIAADVTTALEENLLHVDEAFFRRWLRGASLESGGSSSPPPQKLRSGSAGSYFVRRPPSADDVLSVGRRSGEKVMAVHDAVVKRWLRCTVLGLRAAATREWRPLVGAVATAWVDVPKLTSAFSVRVGYSLPQDVARLLSSKEGSLPSRSPAGLRLLMEVLVEEAEALEESQGASRNAASLWRRIRTAGRFSSLSHPFLALLVCARVWSFDHMLGEAQQSAATLSRRVRGARRLHTTVATFSFAHVGAVRCAASSLSAPHVRNAVAALQDDARCIAYYSLYHIEHICHARTALSTTAGAAAANTLHPLLDAEETQLLQTPSALAYLPEHVDFRDLFSLPYRFILRQLGLEMVFAYRTAMGMQQESRQMTEEWWTLTLFNSTFNPLTSALQECVQLLAACGTVGLLCTRVDGRGQLCFAPTTLTSVLQSSHLMHVYREVLRSGVALRQLEENVCPVQQLCEWLPCTIWSERSALQAATDCQDGPAHDEDRNSASSPSYMYQYKRCGPSTLQQRRRLWRRHLARHRPELLFDHDDRIVGGLRLRRGVSWHHVFFAYPQLFGAEHENGMSGGARGAVRPTLSDVTFTCPPIGMTAVIGPSGAGKSSLNLLLRRLYDPVPVIQQDQPDAGGGKASLDEVGLQLEAEDMLLEALRLAHVANVLPLPSLLLRSSPLPRTMRTAVNAASPNTQSNSYGIWIRPGYLALDEIPLSLFAATYIRQWFAWLPQTPTILPQCSFLQNVRVTSPFVTDGDAESALQLCGCRDFIEDRHRTMHDLVGPLSGGEGQRLALARVLASVYARRRVEVIQSCCYNGEEEDDGVEDGCGAVGGVALDEPTSRLDAINELRLLASLTALRESRTTGLEADTSPISSVSTPLLPLFVWMISHRMSSLRSAIFMVVVEDGAVTATGSPRDVLQRNIFARKQWQYQHLRRAAEGLEIDVAGDDEVGVGL</sequence>
<feature type="region of interest" description="Disordered" evidence="1">
    <location>
        <begin position="529"/>
        <end position="548"/>
    </location>
</feature>
<keyword evidence="3" id="KW-1185">Reference proteome</keyword>
<dbReference type="Gene3D" id="3.40.50.300">
    <property type="entry name" value="P-loop containing nucleotide triphosphate hydrolases"/>
    <property type="match status" value="1"/>
</dbReference>
<dbReference type="PANTHER" id="PTHR43394">
    <property type="entry name" value="ATP-DEPENDENT PERMEASE MDL1, MITOCHONDRIAL"/>
    <property type="match status" value="1"/>
</dbReference>
<evidence type="ECO:0000256" key="1">
    <source>
        <dbReference type="SAM" id="MobiDB-lite"/>
    </source>
</evidence>